<evidence type="ECO:0000313" key="8">
    <source>
        <dbReference type="EMBL" id="KAG2201854.1"/>
    </source>
</evidence>
<sequence>MACHIFSGLMQTLFGDCVYGKQDAISLLLGYCSILLWLNAQLPQLVANYKSGSADGLSLNFLSIWLAGDSANLIGSLLTHQLPFQLYLGVYFVSIDICLLCQWTYYNKIKAKPIHEEYLIIPTTDTFDDDLQKKPANTLFQHPAHTPVDINSHAIQSELTPFSSSASPSKWYTLDNEIMVSGKKKQQQQQQQTTKFMGMLLFTSTLFLTSNNQGLTTMSSDDSFELSQDNLVWIGRVFAWSCTCLYLMSRIPQLLKNRRRQSVEGLSASLFVFAVGGNLTYASSILSHPGQTVDSLLEALPYLIGSAGTLMFDFSIFCQFLFYKKTDKKPTTKHNTEQIV</sequence>
<dbReference type="InterPro" id="IPR006603">
    <property type="entry name" value="PQ-loop_rpt"/>
</dbReference>
<dbReference type="Pfam" id="PF04193">
    <property type="entry name" value="PQ-loop"/>
    <property type="match status" value="2"/>
</dbReference>
<evidence type="ECO:0000256" key="1">
    <source>
        <dbReference type="ARBA" id="ARBA00004141"/>
    </source>
</evidence>
<dbReference type="EMBL" id="JAEPRD010000067">
    <property type="protein sequence ID" value="KAG2201854.1"/>
    <property type="molecule type" value="Genomic_DNA"/>
</dbReference>
<feature type="transmembrane region" description="Helical" evidence="7">
    <location>
        <begin position="193"/>
        <end position="210"/>
    </location>
</feature>
<dbReference type="AlphaFoldDB" id="A0A8H7QZU7"/>
<evidence type="ECO:0000256" key="6">
    <source>
        <dbReference type="ARBA" id="ARBA00050768"/>
    </source>
</evidence>
<evidence type="ECO:0000313" key="9">
    <source>
        <dbReference type="Proteomes" id="UP000603453"/>
    </source>
</evidence>
<proteinExistence type="inferred from homology"/>
<feature type="transmembrane region" description="Helical" evidence="7">
    <location>
        <begin position="25"/>
        <end position="47"/>
    </location>
</feature>
<dbReference type="GO" id="GO:0034488">
    <property type="term" value="P:basic amino acid transmembrane export from vacuole"/>
    <property type="evidence" value="ECO:0007669"/>
    <property type="project" value="TreeGrafter"/>
</dbReference>
<dbReference type="PANTHER" id="PTHR16201">
    <property type="entry name" value="SEVEN TRANSMEMBRANE PROTEIN 1-RELATED"/>
    <property type="match status" value="1"/>
</dbReference>
<feature type="transmembrane region" description="Helical" evidence="7">
    <location>
        <begin position="230"/>
        <end position="248"/>
    </location>
</feature>
<name>A0A8H7QZU7_9FUNG</name>
<feature type="transmembrane region" description="Helical" evidence="7">
    <location>
        <begin position="299"/>
        <end position="323"/>
    </location>
</feature>
<evidence type="ECO:0008006" key="10">
    <source>
        <dbReference type="Google" id="ProtNLM"/>
    </source>
</evidence>
<keyword evidence="3 7" id="KW-1133">Transmembrane helix</keyword>
<protein>
    <recommendedName>
        <fullName evidence="10">PQ-loop-domain-containing protein</fullName>
    </recommendedName>
</protein>
<feature type="transmembrane region" description="Helical" evidence="7">
    <location>
        <begin position="84"/>
        <end position="106"/>
    </location>
</feature>
<dbReference type="GO" id="GO:0000329">
    <property type="term" value="C:fungal-type vacuole membrane"/>
    <property type="evidence" value="ECO:0007669"/>
    <property type="project" value="TreeGrafter"/>
</dbReference>
<evidence type="ECO:0000256" key="7">
    <source>
        <dbReference type="SAM" id="Phobius"/>
    </source>
</evidence>
<dbReference type="Proteomes" id="UP000603453">
    <property type="component" value="Unassembled WGS sequence"/>
</dbReference>
<evidence type="ECO:0000256" key="2">
    <source>
        <dbReference type="ARBA" id="ARBA00022692"/>
    </source>
</evidence>
<feature type="transmembrane region" description="Helical" evidence="7">
    <location>
        <begin position="268"/>
        <end position="287"/>
    </location>
</feature>
<organism evidence="8 9">
    <name type="scientific">Mucor saturninus</name>
    <dbReference type="NCBI Taxonomy" id="64648"/>
    <lineage>
        <taxon>Eukaryota</taxon>
        <taxon>Fungi</taxon>
        <taxon>Fungi incertae sedis</taxon>
        <taxon>Mucoromycota</taxon>
        <taxon>Mucoromycotina</taxon>
        <taxon>Mucoromycetes</taxon>
        <taxon>Mucorales</taxon>
        <taxon>Mucorineae</taxon>
        <taxon>Mucoraceae</taxon>
        <taxon>Mucor</taxon>
    </lineage>
</organism>
<reference evidence="8" key="1">
    <citation type="submission" date="2020-12" db="EMBL/GenBank/DDBJ databases">
        <title>Metabolic potential, ecology and presence of endohyphal bacteria is reflected in genomic diversity of Mucoromycotina.</title>
        <authorList>
            <person name="Muszewska A."/>
            <person name="Okrasinska A."/>
            <person name="Steczkiewicz K."/>
            <person name="Drgas O."/>
            <person name="Orlowska M."/>
            <person name="Perlinska-Lenart U."/>
            <person name="Aleksandrzak-Piekarczyk T."/>
            <person name="Szatraj K."/>
            <person name="Zielenkiewicz U."/>
            <person name="Pilsyk S."/>
            <person name="Malc E."/>
            <person name="Mieczkowski P."/>
            <person name="Kruszewska J.S."/>
            <person name="Biernat P."/>
            <person name="Pawlowska J."/>
        </authorList>
    </citation>
    <scope>NUCLEOTIDE SEQUENCE</scope>
    <source>
        <strain evidence="8">WA0000017839</strain>
    </source>
</reference>
<keyword evidence="9" id="KW-1185">Reference proteome</keyword>
<gene>
    <name evidence="8" type="ORF">INT47_004411</name>
</gene>
<dbReference type="SMART" id="SM00679">
    <property type="entry name" value="CTNS"/>
    <property type="match status" value="2"/>
</dbReference>
<comment type="similarity">
    <text evidence="5">Belongs to the laat-1 family.</text>
</comment>
<comment type="catalytic activity">
    <reaction evidence="6">
        <text>L-histidine(out) + L-arginine(in) = L-histidine(in) + L-arginine(out)</text>
        <dbReference type="Rhea" id="RHEA:71063"/>
        <dbReference type="ChEBI" id="CHEBI:32682"/>
        <dbReference type="ChEBI" id="CHEBI:57595"/>
    </reaction>
</comment>
<accession>A0A8H7QZU7</accession>
<dbReference type="Gene3D" id="1.20.1280.290">
    <property type="match status" value="2"/>
</dbReference>
<comment type="subcellular location">
    <subcellularLocation>
        <location evidence="1">Membrane</location>
        <topology evidence="1">Multi-pass membrane protein</topology>
    </subcellularLocation>
</comment>
<keyword evidence="2 7" id="KW-0812">Transmembrane</keyword>
<keyword evidence="4 7" id="KW-0472">Membrane</keyword>
<dbReference type="OrthoDB" id="8048523at2759"/>
<evidence type="ECO:0000256" key="3">
    <source>
        <dbReference type="ARBA" id="ARBA00022989"/>
    </source>
</evidence>
<evidence type="ECO:0000256" key="4">
    <source>
        <dbReference type="ARBA" id="ARBA00023136"/>
    </source>
</evidence>
<dbReference type="GO" id="GO:0015174">
    <property type="term" value="F:basic amino acid transmembrane transporter activity"/>
    <property type="evidence" value="ECO:0007669"/>
    <property type="project" value="TreeGrafter"/>
</dbReference>
<dbReference type="InterPro" id="IPR051415">
    <property type="entry name" value="LAAT-1"/>
</dbReference>
<comment type="caution">
    <text evidence="8">The sequence shown here is derived from an EMBL/GenBank/DDBJ whole genome shotgun (WGS) entry which is preliminary data.</text>
</comment>
<dbReference type="PANTHER" id="PTHR16201:SF34">
    <property type="entry name" value="LYSOSOMAL AMINO ACID TRANSPORTER 1"/>
    <property type="match status" value="1"/>
</dbReference>
<dbReference type="FunFam" id="1.20.1280.290:FF:000009">
    <property type="entry name" value="PQ loop repeat family protein"/>
    <property type="match status" value="1"/>
</dbReference>
<evidence type="ECO:0000256" key="5">
    <source>
        <dbReference type="ARBA" id="ARBA00038039"/>
    </source>
</evidence>